<name>A0A9W7YFR7_9FUNG</name>
<dbReference type="EMBL" id="JANBOI010000177">
    <property type="protein sequence ID" value="KAJ1732990.1"/>
    <property type="molecule type" value="Genomic_DNA"/>
</dbReference>
<protein>
    <submittedName>
        <fullName evidence="1">Uncharacterized protein</fullName>
    </submittedName>
</protein>
<sequence>MVLLIHAQPTPAYDVFDDCAASRRPYSEGFSEHMHVAAGGGLGNGLCVGPAAAPDAQRAMYLRSSYAESELVKSTFDLAKLLPSAPQ</sequence>
<evidence type="ECO:0000313" key="2">
    <source>
        <dbReference type="Proteomes" id="UP001143981"/>
    </source>
</evidence>
<keyword evidence="2" id="KW-1185">Reference proteome</keyword>
<organism evidence="1 2">
    <name type="scientific">Coemansia biformis</name>
    <dbReference type="NCBI Taxonomy" id="1286918"/>
    <lineage>
        <taxon>Eukaryota</taxon>
        <taxon>Fungi</taxon>
        <taxon>Fungi incertae sedis</taxon>
        <taxon>Zoopagomycota</taxon>
        <taxon>Kickxellomycotina</taxon>
        <taxon>Kickxellomycetes</taxon>
        <taxon>Kickxellales</taxon>
        <taxon>Kickxellaceae</taxon>
        <taxon>Coemansia</taxon>
    </lineage>
</organism>
<comment type="caution">
    <text evidence="1">The sequence shown here is derived from an EMBL/GenBank/DDBJ whole genome shotgun (WGS) entry which is preliminary data.</text>
</comment>
<dbReference type="OrthoDB" id="5578629at2759"/>
<evidence type="ECO:0000313" key="1">
    <source>
        <dbReference type="EMBL" id="KAJ1732990.1"/>
    </source>
</evidence>
<dbReference type="AlphaFoldDB" id="A0A9W7YFR7"/>
<reference evidence="1" key="1">
    <citation type="submission" date="2022-07" db="EMBL/GenBank/DDBJ databases">
        <title>Phylogenomic reconstructions and comparative analyses of Kickxellomycotina fungi.</title>
        <authorList>
            <person name="Reynolds N.K."/>
            <person name="Stajich J.E."/>
            <person name="Barry K."/>
            <person name="Grigoriev I.V."/>
            <person name="Crous P."/>
            <person name="Smith M.E."/>
        </authorList>
    </citation>
    <scope>NUCLEOTIDE SEQUENCE</scope>
    <source>
        <strain evidence="1">BCRC 34381</strain>
    </source>
</reference>
<accession>A0A9W7YFR7</accession>
<dbReference type="Proteomes" id="UP001143981">
    <property type="component" value="Unassembled WGS sequence"/>
</dbReference>
<gene>
    <name evidence="1" type="ORF">LPJ61_001778</name>
</gene>
<proteinExistence type="predicted"/>